<organism evidence="3 4">
    <name type="scientific">Stylosanthes scabra</name>
    <dbReference type="NCBI Taxonomy" id="79078"/>
    <lineage>
        <taxon>Eukaryota</taxon>
        <taxon>Viridiplantae</taxon>
        <taxon>Streptophyta</taxon>
        <taxon>Embryophyta</taxon>
        <taxon>Tracheophyta</taxon>
        <taxon>Spermatophyta</taxon>
        <taxon>Magnoliopsida</taxon>
        <taxon>eudicotyledons</taxon>
        <taxon>Gunneridae</taxon>
        <taxon>Pentapetalae</taxon>
        <taxon>rosids</taxon>
        <taxon>fabids</taxon>
        <taxon>Fabales</taxon>
        <taxon>Fabaceae</taxon>
        <taxon>Papilionoideae</taxon>
        <taxon>50 kb inversion clade</taxon>
        <taxon>dalbergioids sensu lato</taxon>
        <taxon>Dalbergieae</taxon>
        <taxon>Pterocarpus clade</taxon>
        <taxon>Stylosanthes</taxon>
    </lineage>
</organism>
<comment type="caution">
    <text evidence="3">The sequence shown here is derived from an EMBL/GenBank/DDBJ whole genome shotgun (WGS) entry which is preliminary data.</text>
</comment>
<proteinExistence type="predicted"/>
<keyword evidence="2" id="KW-0472">Membrane</keyword>
<evidence type="ECO:0000256" key="1">
    <source>
        <dbReference type="SAM" id="MobiDB-lite"/>
    </source>
</evidence>
<dbReference type="PANTHER" id="PTHR35165">
    <property type="entry name" value="OS08G0113900 PROTEIN"/>
    <property type="match status" value="1"/>
</dbReference>
<accession>A0ABU6TGA3</accession>
<feature type="compositionally biased region" description="Polar residues" evidence="1">
    <location>
        <begin position="140"/>
        <end position="150"/>
    </location>
</feature>
<reference evidence="3 4" key="1">
    <citation type="journal article" date="2023" name="Plants (Basel)">
        <title>Bridging the Gap: Combining Genomics and Transcriptomics Approaches to Understand Stylosanthes scabra, an Orphan Legume from the Brazilian Caatinga.</title>
        <authorList>
            <person name="Ferreira-Neto J.R.C."/>
            <person name="da Silva M.D."/>
            <person name="Binneck E."/>
            <person name="de Melo N.F."/>
            <person name="da Silva R.H."/>
            <person name="de Melo A.L.T.M."/>
            <person name="Pandolfi V."/>
            <person name="Bustamante F.O."/>
            <person name="Brasileiro-Vidal A.C."/>
            <person name="Benko-Iseppon A.M."/>
        </authorList>
    </citation>
    <scope>NUCLEOTIDE SEQUENCE [LARGE SCALE GENOMIC DNA]</scope>
    <source>
        <tissue evidence="3">Leaves</tissue>
    </source>
</reference>
<keyword evidence="2" id="KW-0812">Transmembrane</keyword>
<feature type="compositionally biased region" description="Acidic residues" evidence="1">
    <location>
        <begin position="119"/>
        <end position="129"/>
    </location>
</feature>
<evidence type="ECO:0000313" key="4">
    <source>
        <dbReference type="Proteomes" id="UP001341840"/>
    </source>
</evidence>
<dbReference type="Proteomes" id="UP001341840">
    <property type="component" value="Unassembled WGS sequence"/>
</dbReference>
<gene>
    <name evidence="3" type="ORF">PIB30_117773</name>
</gene>
<sequence length="150" mass="17820">MFYIHHFLQMMGAVTSTKVVFRDDIQRESKEMENDGDYYKERHKQRMVITKAYMVILLLLSLLISILGGSMLGWWLHKYHPSNKHLWMVPFSLILFLTPPFVWFSIFISDFCISKNNNNDDEQKEEEEGMNDHHQIHPLDQSSSLCEPIR</sequence>
<dbReference type="Pfam" id="PF16594">
    <property type="entry name" value="ATP-synt_Z"/>
    <property type="match status" value="1"/>
</dbReference>
<dbReference type="PANTHER" id="PTHR35165:SF1">
    <property type="entry name" value="OS04G0577375 PROTEIN"/>
    <property type="match status" value="1"/>
</dbReference>
<name>A0ABU6TGA3_9FABA</name>
<feature type="transmembrane region" description="Helical" evidence="2">
    <location>
        <begin position="52"/>
        <end position="75"/>
    </location>
</feature>
<keyword evidence="2" id="KW-1133">Transmembrane helix</keyword>
<protein>
    <recommendedName>
        <fullName evidence="5">Transmembrane protein</fullName>
    </recommendedName>
</protein>
<feature type="region of interest" description="Disordered" evidence="1">
    <location>
        <begin position="119"/>
        <end position="150"/>
    </location>
</feature>
<evidence type="ECO:0008006" key="5">
    <source>
        <dbReference type="Google" id="ProtNLM"/>
    </source>
</evidence>
<evidence type="ECO:0000313" key="3">
    <source>
        <dbReference type="EMBL" id="MED6147766.1"/>
    </source>
</evidence>
<feature type="transmembrane region" description="Helical" evidence="2">
    <location>
        <begin position="87"/>
        <end position="108"/>
    </location>
</feature>
<dbReference type="InterPro" id="IPR032238">
    <property type="entry name" value="ATP-synth_Z"/>
</dbReference>
<dbReference type="EMBL" id="JASCZI010090916">
    <property type="protein sequence ID" value="MED6147766.1"/>
    <property type="molecule type" value="Genomic_DNA"/>
</dbReference>
<evidence type="ECO:0000256" key="2">
    <source>
        <dbReference type="SAM" id="Phobius"/>
    </source>
</evidence>
<keyword evidence="4" id="KW-1185">Reference proteome</keyword>